<accession>A0A428ZHG6</accession>
<reference evidence="1 2" key="1">
    <citation type="submission" date="2018-05" db="EMBL/GenBank/DDBJ databases">
        <title>Evolution of GPA BGCs.</title>
        <authorList>
            <person name="Waglechner N."/>
            <person name="Wright G.D."/>
        </authorList>
    </citation>
    <scope>NUCLEOTIDE SEQUENCE [LARGE SCALE GENOMIC DNA]</scope>
    <source>
        <strain evidence="1 2">A82846</strain>
    </source>
</reference>
<gene>
    <name evidence="1" type="ORF">DMH04_10180</name>
</gene>
<sequence length="64" mass="6626">MVFGAGALWLSLHLDGSYAMGFLPGLLMTGLGVGLSTTSFTSAAVSQLPADRVSTGRSWAPWPL</sequence>
<dbReference type="AlphaFoldDB" id="A0A428ZHG6"/>
<evidence type="ECO:0000313" key="1">
    <source>
        <dbReference type="EMBL" id="RSM87400.1"/>
    </source>
</evidence>
<dbReference type="Proteomes" id="UP000287547">
    <property type="component" value="Unassembled WGS sequence"/>
</dbReference>
<comment type="caution">
    <text evidence="1">The sequence shown here is derived from an EMBL/GenBank/DDBJ whole genome shotgun (WGS) entry which is preliminary data.</text>
</comment>
<proteinExistence type="predicted"/>
<protein>
    <submittedName>
        <fullName evidence="1">Uncharacterized protein</fullName>
    </submittedName>
</protein>
<dbReference type="EMBL" id="QHKI01000006">
    <property type="protein sequence ID" value="RSM87400.1"/>
    <property type="molecule type" value="Genomic_DNA"/>
</dbReference>
<evidence type="ECO:0000313" key="2">
    <source>
        <dbReference type="Proteomes" id="UP000287547"/>
    </source>
</evidence>
<organism evidence="1 2">
    <name type="scientific">Kibdelosporangium aridum</name>
    <dbReference type="NCBI Taxonomy" id="2030"/>
    <lineage>
        <taxon>Bacteria</taxon>
        <taxon>Bacillati</taxon>
        <taxon>Actinomycetota</taxon>
        <taxon>Actinomycetes</taxon>
        <taxon>Pseudonocardiales</taxon>
        <taxon>Pseudonocardiaceae</taxon>
        <taxon>Kibdelosporangium</taxon>
    </lineage>
</organism>
<name>A0A428ZHG6_KIBAR</name>